<keyword evidence="6 10" id="KW-0560">Oxidoreductase</keyword>
<evidence type="ECO:0000256" key="7">
    <source>
        <dbReference type="ARBA" id="ARBA00023004"/>
    </source>
</evidence>
<evidence type="ECO:0000256" key="6">
    <source>
        <dbReference type="ARBA" id="ARBA00023002"/>
    </source>
</evidence>
<organism evidence="12 13">
    <name type="scientific">Akanthomyces muscarius</name>
    <name type="common">Entomopathogenic fungus</name>
    <name type="synonym">Lecanicillium muscarium</name>
    <dbReference type="NCBI Taxonomy" id="2231603"/>
    <lineage>
        <taxon>Eukaryota</taxon>
        <taxon>Fungi</taxon>
        <taxon>Dikarya</taxon>
        <taxon>Ascomycota</taxon>
        <taxon>Pezizomycotina</taxon>
        <taxon>Sordariomycetes</taxon>
        <taxon>Hypocreomycetidae</taxon>
        <taxon>Hypocreales</taxon>
        <taxon>Cordycipitaceae</taxon>
        <taxon>Akanthomyces</taxon>
    </lineage>
</organism>
<evidence type="ECO:0000256" key="5">
    <source>
        <dbReference type="ARBA" id="ARBA00022723"/>
    </source>
</evidence>
<dbReference type="Proteomes" id="UP001144673">
    <property type="component" value="Chromosome 2"/>
</dbReference>
<dbReference type="GO" id="GO:0016020">
    <property type="term" value="C:membrane"/>
    <property type="evidence" value="ECO:0007669"/>
    <property type="project" value="UniProtKB-SubCell"/>
</dbReference>
<proteinExistence type="inferred from homology"/>
<dbReference type="CDD" id="cd11041">
    <property type="entry name" value="CYP503A1-like"/>
    <property type="match status" value="1"/>
</dbReference>
<dbReference type="Pfam" id="PF00067">
    <property type="entry name" value="p450"/>
    <property type="match status" value="1"/>
</dbReference>
<evidence type="ECO:0000313" key="13">
    <source>
        <dbReference type="Proteomes" id="UP001144673"/>
    </source>
</evidence>
<dbReference type="GO" id="GO:0005506">
    <property type="term" value="F:iron ion binding"/>
    <property type="evidence" value="ECO:0007669"/>
    <property type="project" value="InterPro"/>
</dbReference>
<feature type="binding site" description="axial binding residue" evidence="9">
    <location>
        <position position="441"/>
    </location>
    <ligand>
        <name>heme</name>
        <dbReference type="ChEBI" id="CHEBI:30413"/>
    </ligand>
    <ligandPart>
        <name>Fe</name>
        <dbReference type="ChEBI" id="CHEBI:18248"/>
    </ligandPart>
</feature>
<dbReference type="SUPFAM" id="SSF48264">
    <property type="entry name" value="Cytochrome P450"/>
    <property type="match status" value="1"/>
</dbReference>
<keyword evidence="4 9" id="KW-0349">Heme</keyword>
<dbReference type="RefSeq" id="XP_056048595.1">
    <property type="nucleotide sequence ID" value="XM_056194915.1"/>
</dbReference>
<dbReference type="EMBL" id="JAJHUN010000011">
    <property type="protein sequence ID" value="KAJ4144925.1"/>
    <property type="molecule type" value="Genomic_DNA"/>
</dbReference>
<evidence type="ECO:0000313" key="12">
    <source>
        <dbReference type="EMBL" id="KAJ4144925.1"/>
    </source>
</evidence>
<evidence type="ECO:0000256" key="11">
    <source>
        <dbReference type="SAM" id="Phobius"/>
    </source>
</evidence>
<dbReference type="KEGG" id="amus:LMH87_003792"/>
<comment type="cofactor">
    <cofactor evidence="1 9">
        <name>heme</name>
        <dbReference type="ChEBI" id="CHEBI:30413"/>
    </cofactor>
</comment>
<dbReference type="GO" id="GO:0016705">
    <property type="term" value="F:oxidoreductase activity, acting on paired donors, with incorporation or reduction of molecular oxygen"/>
    <property type="evidence" value="ECO:0007669"/>
    <property type="project" value="InterPro"/>
</dbReference>
<evidence type="ECO:0000256" key="9">
    <source>
        <dbReference type="PIRSR" id="PIRSR602401-1"/>
    </source>
</evidence>
<keyword evidence="11" id="KW-1133">Transmembrane helix</keyword>
<dbReference type="Gene3D" id="1.10.630.10">
    <property type="entry name" value="Cytochrome P450"/>
    <property type="match status" value="1"/>
</dbReference>
<evidence type="ECO:0008006" key="14">
    <source>
        <dbReference type="Google" id="ProtNLM"/>
    </source>
</evidence>
<dbReference type="GO" id="GO:0020037">
    <property type="term" value="F:heme binding"/>
    <property type="evidence" value="ECO:0007669"/>
    <property type="project" value="InterPro"/>
</dbReference>
<evidence type="ECO:0000256" key="2">
    <source>
        <dbReference type="ARBA" id="ARBA00004167"/>
    </source>
</evidence>
<evidence type="ECO:0000256" key="10">
    <source>
        <dbReference type="RuleBase" id="RU000461"/>
    </source>
</evidence>
<name>A0A9W8Q3C3_AKAMU</name>
<gene>
    <name evidence="12" type="ORF">LMH87_003792</name>
</gene>
<dbReference type="PRINTS" id="PR00463">
    <property type="entry name" value="EP450I"/>
</dbReference>
<evidence type="ECO:0000256" key="8">
    <source>
        <dbReference type="ARBA" id="ARBA00023033"/>
    </source>
</evidence>
<comment type="caution">
    <text evidence="12">The sequence shown here is derived from an EMBL/GenBank/DDBJ whole genome shotgun (WGS) entry which is preliminary data.</text>
</comment>
<keyword evidence="7 9" id="KW-0408">Iron</keyword>
<dbReference type="PANTHER" id="PTHR46206">
    <property type="entry name" value="CYTOCHROME P450"/>
    <property type="match status" value="1"/>
</dbReference>
<keyword evidence="13" id="KW-1185">Reference proteome</keyword>
<sequence length="501" mass="56744">MALSALDSTWRPDVIAVALGVVLVLFIWRSVARSREIEAPLLTNAGNDFHKIMNEGYSRHRNSLFKIPTSNKPMVIVPTAMLDDLKTEPESSISFRREMYDRFLGTYTSVASNSPTMIQSVKVDLTRGLPQILPEMQEEAQFATQQCLEGADFDKDGWFRTTVYGASTQIIALISGRVFVGLPLSRNQEWIDISINATIDSFTGAAEMWKYPSWSWPIMQYIVPQTKRVRYYRKRVAQILKPLVEARLCQASEDSSYKKPADMIQWFINNSGKKAGDMAFQANEHIVVNIAAIHTTGGQLAHTLYDLARFPEYVPILRDEIDQVLLEERGSGAITKQTLFNLKKMDSFLREVQRVNPPSLVSTNRKVLKPMKLSDGTELPAGTSLAAPAGCVSKDPKLWQDPENFDGLRFYNLRHEQGDEKYQFASANKEALSFGHGRHACPGRFFAAAELKVVLVQILQHYDVELCPDYSRSRPLNVHVEIMAAQDHTYELRFRKRTMNA</sequence>
<comment type="similarity">
    <text evidence="3 10">Belongs to the cytochrome P450 family.</text>
</comment>
<keyword evidence="5 9" id="KW-0479">Metal-binding</keyword>
<keyword evidence="11" id="KW-0812">Transmembrane</keyword>
<reference evidence="12" key="1">
    <citation type="journal article" date="2023" name="Access Microbiol">
        <title>De-novo genome assembly for Akanthomyces muscarius, a biocontrol agent of insect agricultural pests.</title>
        <authorList>
            <person name="Erdos Z."/>
            <person name="Studholme D.J."/>
            <person name="Raymond B."/>
            <person name="Sharma M."/>
        </authorList>
    </citation>
    <scope>NUCLEOTIDE SEQUENCE</scope>
    <source>
        <strain evidence="12">Ve6</strain>
    </source>
</reference>
<comment type="subcellular location">
    <subcellularLocation>
        <location evidence="2">Membrane</location>
        <topology evidence="2">Single-pass membrane protein</topology>
    </subcellularLocation>
</comment>
<evidence type="ECO:0000256" key="1">
    <source>
        <dbReference type="ARBA" id="ARBA00001971"/>
    </source>
</evidence>
<dbReference type="GeneID" id="80890951"/>
<dbReference type="AlphaFoldDB" id="A0A9W8Q3C3"/>
<dbReference type="InterPro" id="IPR001128">
    <property type="entry name" value="Cyt_P450"/>
</dbReference>
<evidence type="ECO:0000256" key="4">
    <source>
        <dbReference type="ARBA" id="ARBA00022617"/>
    </source>
</evidence>
<feature type="transmembrane region" description="Helical" evidence="11">
    <location>
        <begin position="14"/>
        <end position="32"/>
    </location>
</feature>
<keyword evidence="8 10" id="KW-0503">Monooxygenase</keyword>
<dbReference type="PROSITE" id="PS00086">
    <property type="entry name" value="CYTOCHROME_P450"/>
    <property type="match status" value="1"/>
</dbReference>
<dbReference type="InterPro" id="IPR036396">
    <property type="entry name" value="Cyt_P450_sf"/>
</dbReference>
<protein>
    <recommendedName>
        <fullName evidence="14">Cytochrome P450 monooxygenase</fullName>
    </recommendedName>
</protein>
<accession>A0A9W8Q3C3</accession>
<keyword evidence="11" id="KW-0472">Membrane</keyword>
<dbReference type="InterPro" id="IPR017972">
    <property type="entry name" value="Cyt_P450_CS"/>
</dbReference>
<dbReference type="GO" id="GO:0004497">
    <property type="term" value="F:monooxygenase activity"/>
    <property type="evidence" value="ECO:0007669"/>
    <property type="project" value="UniProtKB-KW"/>
</dbReference>
<dbReference type="PANTHER" id="PTHR46206:SF6">
    <property type="entry name" value="CYTOCHROME P450 MONOOXYGENASE AN1598-RELATED"/>
    <property type="match status" value="1"/>
</dbReference>
<evidence type="ECO:0000256" key="3">
    <source>
        <dbReference type="ARBA" id="ARBA00010617"/>
    </source>
</evidence>
<dbReference type="InterPro" id="IPR002401">
    <property type="entry name" value="Cyt_P450_E_grp-I"/>
</dbReference>